<evidence type="ECO:0000313" key="3">
    <source>
        <dbReference type="EMBL" id="KAJ8992025.1"/>
    </source>
</evidence>
<sequence length="88" mass="9482">MAQHRANGQDAHTNSDENQDSVDPQLLSSEMAKAFQELARGEQTASALESKLDSIERRIEQLLASVESSSSSDSAQPKGPSLDISKPK</sequence>
<keyword evidence="1" id="KW-0175">Coiled coil</keyword>
<reference evidence="3" key="1">
    <citation type="submission" date="2023-01" db="EMBL/GenBank/DDBJ databases">
        <title>Exophiala dermititidis isolated from Cystic Fibrosis Patient.</title>
        <authorList>
            <person name="Kurbessoian T."/>
            <person name="Crocker A."/>
            <person name="Murante D."/>
            <person name="Hogan D.A."/>
            <person name="Stajich J.E."/>
        </authorList>
    </citation>
    <scope>NUCLEOTIDE SEQUENCE</scope>
    <source>
        <strain evidence="3">Ex8</strain>
    </source>
</reference>
<feature type="compositionally biased region" description="Low complexity" evidence="2">
    <location>
        <begin position="65"/>
        <end position="74"/>
    </location>
</feature>
<name>A0AAN6IV28_EXODE</name>
<accession>A0AAN6IV28</accession>
<evidence type="ECO:0000256" key="1">
    <source>
        <dbReference type="SAM" id="Coils"/>
    </source>
</evidence>
<evidence type="ECO:0000256" key="2">
    <source>
        <dbReference type="SAM" id="MobiDB-lite"/>
    </source>
</evidence>
<dbReference type="AlphaFoldDB" id="A0AAN6IV28"/>
<dbReference type="EMBL" id="JAJGCB010000006">
    <property type="protein sequence ID" value="KAJ8992025.1"/>
    <property type="molecule type" value="Genomic_DNA"/>
</dbReference>
<feature type="region of interest" description="Disordered" evidence="2">
    <location>
        <begin position="1"/>
        <end position="27"/>
    </location>
</feature>
<dbReference type="Proteomes" id="UP001161757">
    <property type="component" value="Unassembled WGS sequence"/>
</dbReference>
<feature type="coiled-coil region" evidence="1">
    <location>
        <begin position="38"/>
        <end position="65"/>
    </location>
</feature>
<feature type="region of interest" description="Disordered" evidence="2">
    <location>
        <begin position="65"/>
        <end position="88"/>
    </location>
</feature>
<comment type="caution">
    <text evidence="3">The sequence shown here is derived from an EMBL/GenBank/DDBJ whole genome shotgun (WGS) entry which is preliminary data.</text>
</comment>
<organism evidence="3 4">
    <name type="scientific">Exophiala dermatitidis</name>
    <name type="common">Black yeast-like fungus</name>
    <name type="synonym">Wangiella dermatitidis</name>
    <dbReference type="NCBI Taxonomy" id="5970"/>
    <lineage>
        <taxon>Eukaryota</taxon>
        <taxon>Fungi</taxon>
        <taxon>Dikarya</taxon>
        <taxon>Ascomycota</taxon>
        <taxon>Pezizomycotina</taxon>
        <taxon>Eurotiomycetes</taxon>
        <taxon>Chaetothyriomycetidae</taxon>
        <taxon>Chaetothyriales</taxon>
        <taxon>Herpotrichiellaceae</taxon>
        <taxon>Exophiala</taxon>
    </lineage>
</organism>
<evidence type="ECO:0000313" key="4">
    <source>
        <dbReference type="Proteomes" id="UP001161757"/>
    </source>
</evidence>
<proteinExistence type="predicted"/>
<protein>
    <submittedName>
        <fullName evidence="3">Uncharacterized protein</fullName>
    </submittedName>
</protein>
<gene>
    <name evidence="3" type="ORF">HRR80_003922</name>
</gene>